<dbReference type="PROSITE" id="PS50405">
    <property type="entry name" value="GST_CTER"/>
    <property type="match status" value="1"/>
</dbReference>
<dbReference type="InterPro" id="IPR040079">
    <property type="entry name" value="Glutathione_S-Trfase"/>
</dbReference>
<dbReference type="Gene3D" id="3.40.30.10">
    <property type="entry name" value="Glutaredoxin"/>
    <property type="match status" value="1"/>
</dbReference>
<dbReference type="CDD" id="cd03039">
    <property type="entry name" value="GST_N_Sigma_like"/>
    <property type="match status" value="1"/>
</dbReference>
<gene>
    <name evidence="3" type="ORF">OT_ostta07g00430</name>
</gene>
<dbReference type="InterPro" id="IPR004046">
    <property type="entry name" value="GST_C"/>
</dbReference>
<reference evidence="4" key="1">
    <citation type="journal article" date="2006" name="Proc. Natl. Acad. Sci. U.S.A.">
        <title>Genome analysis of the smallest free-living eukaryote Ostreococcus tauri unveils many unique features.</title>
        <authorList>
            <person name="Derelle E."/>
            <person name="Ferraz C."/>
            <person name="Rombauts S."/>
            <person name="Rouze P."/>
            <person name="Worden A.Z."/>
            <person name="Robbens S."/>
            <person name="Partensky F."/>
            <person name="Degroeve S."/>
            <person name="Echeynie S."/>
            <person name="Cooke R."/>
            <person name="Saeys Y."/>
            <person name="Wuyts J."/>
            <person name="Jabbari K."/>
            <person name="Bowler C."/>
            <person name="Panaud O."/>
            <person name="Piegu B."/>
            <person name="Ball S.G."/>
            <person name="Ral J.-P."/>
            <person name="Bouget F.-Y."/>
            <person name="Piganeau G."/>
            <person name="De Baets B."/>
            <person name="Picard A."/>
            <person name="Delseny M."/>
            <person name="Demaille J."/>
            <person name="Van de Peer Y."/>
            <person name="Moreau H."/>
        </authorList>
    </citation>
    <scope>NUCLEOTIDE SEQUENCE [LARGE SCALE GENOMIC DNA]</scope>
    <source>
        <strain evidence="4">OTTH 0595 / CCAP 157/2 / RCC745</strain>
    </source>
</reference>
<dbReference type="InParanoid" id="A0A090M8X6"/>
<dbReference type="GeneID" id="34945946"/>
<dbReference type="InterPro" id="IPR050213">
    <property type="entry name" value="GST_superfamily"/>
</dbReference>
<dbReference type="InterPro" id="IPR010987">
    <property type="entry name" value="Glutathione-S-Trfase_C-like"/>
</dbReference>
<dbReference type="PANTHER" id="PTHR11571:SF150">
    <property type="entry name" value="GLUTATHIONE S-TRANSFERASE"/>
    <property type="match status" value="1"/>
</dbReference>
<dbReference type="InterPro" id="IPR036249">
    <property type="entry name" value="Thioredoxin-like_sf"/>
</dbReference>
<dbReference type="EMBL" id="CAID01000007">
    <property type="protein sequence ID" value="CEF98574.1"/>
    <property type="molecule type" value="Genomic_DNA"/>
</dbReference>
<dbReference type="STRING" id="70448.A0A090M8X6"/>
<evidence type="ECO:0000313" key="4">
    <source>
        <dbReference type="Proteomes" id="UP000009170"/>
    </source>
</evidence>
<dbReference type="AlphaFoldDB" id="A0A090M8X6"/>
<dbReference type="KEGG" id="ota:OT_ostta07g00430"/>
<organism evidence="3 4">
    <name type="scientific">Ostreococcus tauri</name>
    <name type="common">Marine green alga</name>
    <dbReference type="NCBI Taxonomy" id="70448"/>
    <lineage>
        <taxon>Eukaryota</taxon>
        <taxon>Viridiplantae</taxon>
        <taxon>Chlorophyta</taxon>
        <taxon>Mamiellophyceae</taxon>
        <taxon>Mamiellales</taxon>
        <taxon>Bathycoccaceae</taxon>
        <taxon>Ostreococcus</taxon>
    </lineage>
</organism>
<keyword evidence="4" id="KW-1185">Reference proteome</keyword>
<dbReference type="PANTHER" id="PTHR11571">
    <property type="entry name" value="GLUTATHIONE S-TRANSFERASE"/>
    <property type="match status" value="1"/>
</dbReference>
<name>A0A090M8X6_OSTTA</name>
<evidence type="ECO:0000259" key="1">
    <source>
        <dbReference type="PROSITE" id="PS50404"/>
    </source>
</evidence>
<protein>
    <submittedName>
        <fullName evidence="3">Thioredoxin-like fold</fullName>
    </submittedName>
</protein>
<dbReference type="SUPFAM" id="SSF47616">
    <property type="entry name" value="GST C-terminal domain-like"/>
    <property type="match status" value="1"/>
</dbReference>
<proteinExistence type="predicted"/>
<dbReference type="GO" id="GO:0004364">
    <property type="term" value="F:glutathione transferase activity"/>
    <property type="evidence" value="ECO:0007669"/>
    <property type="project" value="TreeGrafter"/>
</dbReference>
<dbReference type="Gene3D" id="1.20.1050.10">
    <property type="match status" value="1"/>
</dbReference>
<dbReference type="GO" id="GO:0006749">
    <property type="term" value="P:glutathione metabolic process"/>
    <property type="evidence" value="ECO:0007669"/>
    <property type="project" value="TreeGrafter"/>
</dbReference>
<dbReference type="SFLD" id="SFLDS00019">
    <property type="entry name" value="Glutathione_Transferase_(cytos"/>
    <property type="match status" value="1"/>
</dbReference>
<dbReference type="PROSITE" id="PS50404">
    <property type="entry name" value="GST_NTER"/>
    <property type="match status" value="1"/>
</dbReference>
<dbReference type="Pfam" id="PF13409">
    <property type="entry name" value="GST_N_2"/>
    <property type="match status" value="1"/>
</dbReference>
<feature type="domain" description="GST N-terminal" evidence="1">
    <location>
        <begin position="9"/>
        <end position="88"/>
    </location>
</feature>
<evidence type="ECO:0000313" key="3">
    <source>
        <dbReference type="EMBL" id="CEF98574.1"/>
    </source>
</evidence>
<evidence type="ECO:0000259" key="2">
    <source>
        <dbReference type="PROSITE" id="PS50405"/>
    </source>
</evidence>
<dbReference type="SUPFAM" id="SSF52833">
    <property type="entry name" value="Thioredoxin-like"/>
    <property type="match status" value="1"/>
</dbReference>
<sequence>MPAALASPKTLRLQYFNIEGPAEKSRLAMRIAKIPFTDDRVDFAKWPSEIKPTTPYGQLPLMHVDESHTIAQSDAILRYVGGLSKTLYPADVETRTAIDEALSLVDEMNQSWYYALVAGMNPAKLGHDVEKGSEEHGAVTKKMRERWMADEFPRYAGFLTKRVEGGKMLVGDAVTIADCAVIPLLRRFCSGDVDHVDPTCMSQFPEVKAYYDRFHAIPEVAAWYEERAQAQKAA</sequence>
<dbReference type="InterPro" id="IPR036282">
    <property type="entry name" value="Glutathione-S-Trfase_C_sf"/>
</dbReference>
<dbReference type="Proteomes" id="UP000009170">
    <property type="component" value="Unassembled WGS sequence"/>
</dbReference>
<dbReference type="InterPro" id="IPR004045">
    <property type="entry name" value="Glutathione_S-Trfase_N"/>
</dbReference>
<dbReference type="OrthoDB" id="414243at2759"/>
<dbReference type="Pfam" id="PF14497">
    <property type="entry name" value="GST_C_3"/>
    <property type="match status" value="1"/>
</dbReference>
<reference evidence="3 4" key="2">
    <citation type="journal article" date="2014" name="BMC Genomics">
        <title>An improved genome of the model marine alga Ostreococcus tauri unfolds by assessing Illumina de novo assemblies.</title>
        <authorList>
            <person name="Blanc-Mathieu R."/>
            <person name="Verhelst B."/>
            <person name="Derelle E."/>
            <person name="Rombauts S."/>
            <person name="Bouget F.Y."/>
            <person name="Carre I."/>
            <person name="Chateau A."/>
            <person name="Eyre-Walker A."/>
            <person name="Grimsley N."/>
            <person name="Moreau H."/>
            <person name="Piegu B."/>
            <person name="Rivals E."/>
            <person name="Schackwitz W."/>
            <person name="Van de Peer Y."/>
            <person name="Piganeau G."/>
        </authorList>
    </citation>
    <scope>NUCLEOTIDE SEQUENCE [LARGE SCALE GENOMIC DNA]</scope>
    <source>
        <strain evidence="4">OTTH 0595 / CCAP 157/2 / RCC745</strain>
    </source>
</reference>
<comment type="caution">
    <text evidence="3">The sequence shown here is derived from an EMBL/GenBank/DDBJ whole genome shotgun (WGS) entry which is preliminary data.</text>
</comment>
<accession>A0A090M8X6</accession>
<dbReference type="RefSeq" id="XP_022839344.1">
    <property type="nucleotide sequence ID" value="XM_022983707.1"/>
</dbReference>
<feature type="domain" description="GST C-terminal" evidence="2">
    <location>
        <begin position="91"/>
        <end position="234"/>
    </location>
</feature>